<keyword evidence="13" id="KW-1185">Reference proteome</keyword>
<evidence type="ECO:0000256" key="8">
    <source>
        <dbReference type="ARBA" id="ARBA00023211"/>
    </source>
</evidence>
<evidence type="ECO:0000256" key="2">
    <source>
        <dbReference type="ARBA" id="ARBA00005132"/>
    </source>
</evidence>
<evidence type="ECO:0000313" key="13">
    <source>
        <dbReference type="Proteomes" id="UP001549122"/>
    </source>
</evidence>
<keyword evidence="7" id="KW-0270">Exopolysaccharide synthesis</keyword>
<sequence length="243" mass="27772">MFDIHSHIIYGVDDGPKTLEESVALLEDAYEQGVRVVVATSHRRKGMFETPEATILEHFLQVKQALADRLPDLKLLYGAELYFTSDILDKLDQKQVPTLNATRFALIEFSGRTPWKDIHKALQKLLFQGITPVVAHIERYDALAFEKDRVLELIKMGCYTQINSLSATKAKLFGDGAKLHKKRAAYFLEEGLVHVVSSDMHNLTNRQSYMEEAYQQILKRYGQAKADDLFIHNAKTLLNDEYI</sequence>
<evidence type="ECO:0000256" key="9">
    <source>
        <dbReference type="ARBA" id="ARBA00025635"/>
    </source>
</evidence>
<keyword evidence="4 11" id="KW-0378">Hydrolase</keyword>
<dbReference type="Gene3D" id="3.20.20.140">
    <property type="entry name" value="Metal-dependent hydrolases"/>
    <property type="match status" value="1"/>
</dbReference>
<evidence type="ECO:0000256" key="4">
    <source>
        <dbReference type="ARBA" id="ARBA00022801"/>
    </source>
</evidence>
<dbReference type="EC" id="3.1.3.48" evidence="11"/>
<keyword evidence="8" id="KW-0464">Manganese</keyword>
<proteinExistence type="inferred from homology"/>
<comment type="function">
    <text evidence="9">Dephosphorylates CpsD. Involved in the regulation of capsular polysaccharide biosynthesis.</text>
</comment>
<keyword evidence="5" id="KW-0972">Capsule biogenesis/degradation</keyword>
<evidence type="ECO:0000313" key="12">
    <source>
        <dbReference type="EMBL" id="MET3557552.1"/>
    </source>
</evidence>
<evidence type="ECO:0000256" key="7">
    <source>
        <dbReference type="ARBA" id="ARBA00023169"/>
    </source>
</evidence>
<evidence type="ECO:0000256" key="6">
    <source>
        <dbReference type="ARBA" id="ARBA00022912"/>
    </source>
</evidence>
<dbReference type="PANTHER" id="PTHR39181">
    <property type="entry name" value="TYROSINE-PROTEIN PHOSPHATASE YWQE"/>
    <property type="match status" value="1"/>
</dbReference>
<dbReference type="PIRSF" id="PIRSF016557">
    <property type="entry name" value="Caps_synth_CpsB"/>
    <property type="match status" value="1"/>
</dbReference>
<dbReference type="InterPro" id="IPR048208">
    <property type="entry name" value="Caps_polysacc_synth_CpsB"/>
</dbReference>
<comment type="cofactor">
    <cofactor evidence="1">
        <name>Mn(2+)</name>
        <dbReference type="ChEBI" id="CHEBI:29035"/>
    </cofactor>
</comment>
<evidence type="ECO:0000256" key="5">
    <source>
        <dbReference type="ARBA" id="ARBA00022903"/>
    </source>
</evidence>
<dbReference type="GO" id="GO:0004725">
    <property type="term" value="F:protein tyrosine phosphatase activity"/>
    <property type="evidence" value="ECO:0007669"/>
    <property type="project" value="UniProtKB-EC"/>
</dbReference>
<comment type="catalytic activity">
    <reaction evidence="10 11">
        <text>O-phospho-L-tyrosyl-[protein] + H2O = L-tyrosyl-[protein] + phosphate</text>
        <dbReference type="Rhea" id="RHEA:10684"/>
        <dbReference type="Rhea" id="RHEA-COMP:10136"/>
        <dbReference type="Rhea" id="RHEA-COMP:20101"/>
        <dbReference type="ChEBI" id="CHEBI:15377"/>
        <dbReference type="ChEBI" id="CHEBI:43474"/>
        <dbReference type="ChEBI" id="CHEBI:46858"/>
        <dbReference type="ChEBI" id="CHEBI:61978"/>
        <dbReference type="EC" id="3.1.3.48"/>
    </reaction>
</comment>
<evidence type="ECO:0000256" key="11">
    <source>
        <dbReference type="PIRNR" id="PIRNR016557"/>
    </source>
</evidence>
<keyword evidence="6 11" id="KW-0904">Protein phosphatase</keyword>
<dbReference type="Pfam" id="PF19567">
    <property type="entry name" value="CpsB_CapC"/>
    <property type="match status" value="1"/>
</dbReference>
<accession>A0ABV2FG74</accession>
<dbReference type="NCBIfam" id="NF041488">
    <property type="entry name" value="caps_synth_Cps4B"/>
    <property type="match status" value="1"/>
</dbReference>
<dbReference type="InterPro" id="IPR016667">
    <property type="entry name" value="Caps_polysacc_synth_CpsB/CapC"/>
</dbReference>
<comment type="caution">
    <text evidence="12">The sequence shown here is derived from an EMBL/GenBank/DDBJ whole genome shotgun (WGS) entry which is preliminary data.</text>
</comment>
<name>A0ABV2FG74_9STRE</name>
<evidence type="ECO:0000256" key="10">
    <source>
        <dbReference type="ARBA" id="ARBA00051722"/>
    </source>
</evidence>
<dbReference type="SUPFAM" id="SSF51556">
    <property type="entry name" value="Metallo-dependent hydrolases"/>
    <property type="match status" value="1"/>
</dbReference>
<gene>
    <name evidence="12" type="ORF">ABID29_000662</name>
</gene>
<protein>
    <recommendedName>
        <fullName evidence="11">Tyrosine-protein phosphatase</fullName>
        <ecNumber evidence="11">3.1.3.48</ecNumber>
    </recommendedName>
</protein>
<dbReference type="RefSeq" id="WP_354364373.1">
    <property type="nucleotide sequence ID" value="NZ_JBEPLO010000005.1"/>
</dbReference>
<organism evidence="12 13">
    <name type="scientific">Streptococcus rupicaprae</name>
    <dbReference type="NCBI Taxonomy" id="759619"/>
    <lineage>
        <taxon>Bacteria</taxon>
        <taxon>Bacillati</taxon>
        <taxon>Bacillota</taxon>
        <taxon>Bacilli</taxon>
        <taxon>Lactobacillales</taxon>
        <taxon>Streptococcaceae</taxon>
        <taxon>Streptococcus</taxon>
    </lineage>
</organism>
<evidence type="ECO:0000256" key="1">
    <source>
        <dbReference type="ARBA" id="ARBA00001936"/>
    </source>
</evidence>
<comment type="pathway">
    <text evidence="2">Capsule biogenesis; capsule polysaccharide biosynthesis.</text>
</comment>
<dbReference type="Proteomes" id="UP001549122">
    <property type="component" value="Unassembled WGS sequence"/>
</dbReference>
<evidence type="ECO:0000256" key="3">
    <source>
        <dbReference type="ARBA" id="ARBA00005750"/>
    </source>
</evidence>
<comment type="similarity">
    <text evidence="3 11">Belongs to the metallo-dependent hydrolases superfamily. CpsB/CapC family.</text>
</comment>
<dbReference type="InterPro" id="IPR032466">
    <property type="entry name" value="Metal_Hydrolase"/>
</dbReference>
<dbReference type="EMBL" id="JBEPLO010000005">
    <property type="protein sequence ID" value="MET3557552.1"/>
    <property type="molecule type" value="Genomic_DNA"/>
</dbReference>
<reference evidence="12 13" key="1">
    <citation type="submission" date="2024-06" db="EMBL/GenBank/DDBJ databases">
        <title>Genomic Encyclopedia of Type Strains, Phase IV (KMG-IV): sequencing the most valuable type-strain genomes for metagenomic binning, comparative biology and taxonomic classification.</title>
        <authorList>
            <person name="Goeker M."/>
        </authorList>
    </citation>
    <scope>NUCLEOTIDE SEQUENCE [LARGE SCALE GENOMIC DNA]</scope>
    <source>
        <strain evidence="12 13">DSM 28303</strain>
    </source>
</reference>
<dbReference type="PANTHER" id="PTHR39181:SF1">
    <property type="entry name" value="TYROSINE-PROTEIN PHOSPHATASE YWQE"/>
    <property type="match status" value="1"/>
</dbReference>